<dbReference type="Pfam" id="PF06326">
    <property type="entry name" value="Vesiculo_matrix"/>
    <property type="match status" value="1"/>
</dbReference>
<dbReference type="GO" id="GO:0019031">
    <property type="term" value="C:viral envelope"/>
    <property type="evidence" value="ECO:0007669"/>
    <property type="project" value="InterPro"/>
</dbReference>
<evidence type="ECO:0000256" key="2">
    <source>
        <dbReference type="ARBA" id="ARBA00004531"/>
    </source>
</evidence>
<keyword evidence="5" id="KW-1043">Host membrane</keyword>
<evidence type="ECO:0000256" key="7">
    <source>
        <dbReference type="ARBA" id="ARBA00023311"/>
    </source>
</evidence>
<organism evidence="8">
    <name type="scientific">Mavingoni virus</name>
    <dbReference type="NCBI Taxonomy" id="2603829"/>
    <lineage>
        <taxon>Viruses</taxon>
        <taxon>Riboviria</taxon>
        <taxon>Orthornavirae</taxon>
        <taxon>Negarnaviricota</taxon>
        <taxon>Haploviricotina</taxon>
        <taxon>Monjiviricetes</taxon>
        <taxon>Mononegavirales</taxon>
        <taxon>Rhabdoviridae</taxon>
        <taxon>Alpharhabdovirinae</taxon>
        <taxon>Ephemerovirus</taxon>
    </lineage>
</organism>
<keyword evidence="6" id="KW-0472">Membrane</keyword>
<evidence type="ECO:0000256" key="1">
    <source>
        <dbReference type="ARBA" id="ARBA00004328"/>
    </source>
</evidence>
<evidence type="ECO:0000256" key="3">
    <source>
        <dbReference type="ARBA" id="ARBA00017678"/>
    </source>
</evidence>
<name>A0A5B9BIQ2_9RHAB</name>
<evidence type="ECO:0000256" key="4">
    <source>
        <dbReference type="ARBA" id="ARBA00022844"/>
    </source>
</evidence>
<keyword evidence="7" id="KW-0468">Viral matrix protein</keyword>
<dbReference type="InterPro" id="IPR009397">
    <property type="entry name" value="Vesiculo_matrix"/>
</dbReference>
<dbReference type="GO" id="GO:0033645">
    <property type="term" value="C:host cell endomembrane system"/>
    <property type="evidence" value="ECO:0007669"/>
    <property type="project" value="UniProtKB-SubCell"/>
</dbReference>
<gene>
    <name evidence="8" type="primary">M</name>
</gene>
<sequence length="223" mass="25627">MSLWKKKKGPRSVDSTDSITKTSLWLPYAPPEDDVSEFTGYLHDVEPNTNVSGAHVKKSYFITSNLSVTSGKPITKWIEMLKILENFVDLYDGPYYSRSLFILPYIVLGMRLKPQPEVSKNTYYYKNGFEEVISFLGEEDIHLRDSKLSYSKAFRGKHQGEACLVEYKCDIKKTKRTGRDIIEVFSLPLGKQEVNIDFKELIKPYNLEIKMDSEGFNGIVNVE</sequence>
<comment type="subcellular location">
    <subcellularLocation>
        <location evidence="2">Host endomembrane system</location>
        <topology evidence="2">Peripheral membrane protein</topology>
    </subcellularLocation>
    <subcellularLocation>
        <location evidence="1">Virion</location>
    </subcellularLocation>
</comment>
<evidence type="ECO:0000256" key="5">
    <source>
        <dbReference type="ARBA" id="ARBA00022870"/>
    </source>
</evidence>
<dbReference type="EMBL" id="MN148799">
    <property type="protein sequence ID" value="QED88195.1"/>
    <property type="molecule type" value="Viral_cRNA"/>
</dbReference>
<reference evidence="8" key="1">
    <citation type="journal article" date="2019" name="Transbound. Emerg. Dis.">
        <title>Co-circulation and characterization of novel African arboviruses (genus Ephemerovirus) in cattle, Mayotte island, Indian Ocean, 2017.</title>
        <authorList>
            <person name="Dacheux L."/>
            <person name="Dommergues L."/>
            <person name="Chouanibou Y."/>
            <person name="Domeon L."/>
            <person name="Schuler C."/>
            <person name="Bonas S."/>
            <person name="Luo D."/>
            <person name="Maufrais C."/>
            <person name="Cetre-Sossah C."/>
            <person name="Cardinale E."/>
            <person name="Bourhy H."/>
            <person name="Metras R."/>
        </authorList>
    </citation>
    <scope>NUCLEOTIDE SEQUENCE</scope>
    <source>
        <strain evidence="8">17017MAY_7620</strain>
    </source>
</reference>
<keyword evidence="4" id="KW-0946">Virion</keyword>
<proteinExistence type="predicted"/>
<accession>A0A5B9BIQ2</accession>
<protein>
    <recommendedName>
        <fullName evidence="3">Matrix protein</fullName>
    </recommendedName>
</protein>
<evidence type="ECO:0000313" key="8">
    <source>
        <dbReference type="EMBL" id="QED88195.1"/>
    </source>
</evidence>
<dbReference type="GO" id="GO:0039660">
    <property type="term" value="F:structural constituent of virion"/>
    <property type="evidence" value="ECO:0007669"/>
    <property type="project" value="UniProtKB-KW"/>
</dbReference>
<evidence type="ECO:0000256" key="6">
    <source>
        <dbReference type="ARBA" id="ARBA00023136"/>
    </source>
</evidence>